<dbReference type="SMART" id="SM00824">
    <property type="entry name" value="PKS_TE"/>
    <property type="match status" value="1"/>
</dbReference>
<dbReference type="Proteomes" id="UP001589709">
    <property type="component" value="Unassembled WGS sequence"/>
</dbReference>
<dbReference type="Gene3D" id="3.30.559.10">
    <property type="entry name" value="Chloramphenicol acetyltransferase-like domain"/>
    <property type="match status" value="2"/>
</dbReference>
<evidence type="ECO:0000313" key="6">
    <source>
        <dbReference type="Proteomes" id="UP001589709"/>
    </source>
</evidence>
<dbReference type="PRINTS" id="PR00154">
    <property type="entry name" value="AMPBINDING"/>
</dbReference>
<dbReference type="InterPro" id="IPR020802">
    <property type="entry name" value="TesA-like"/>
</dbReference>
<dbReference type="InterPro" id="IPR036736">
    <property type="entry name" value="ACP-like_sf"/>
</dbReference>
<evidence type="ECO:0000256" key="2">
    <source>
        <dbReference type="ARBA" id="ARBA00022450"/>
    </source>
</evidence>
<organism evidence="5 6">
    <name type="scientific">Streptomyces cinereospinus</name>
    <dbReference type="NCBI Taxonomy" id="285561"/>
    <lineage>
        <taxon>Bacteria</taxon>
        <taxon>Bacillati</taxon>
        <taxon>Actinomycetota</taxon>
        <taxon>Actinomycetes</taxon>
        <taxon>Kitasatosporales</taxon>
        <taxon>Streptomycetaceae</taxon>
        <taxon>Streptomyces</taxon>
    </lineage>
</organism>
<dbReference type="NCBIfam" id="TIGR01733">
    <property type="entry name" value="AA-adenyl-dom"/>
    <property type="match status" value="2"/>
</dbReference>
<dbReference type="InterPro" id="IPR010071">
    <property type="entry name" value="AA_adenyl_dom"/>
</dbReference>
<dbReference type="Pfam" id="PF00668">
    <property type="entry name" value="Condensation"/>
    <property type="match status" value="2"/>
</dbReference>
<dbReference type="InterPro" id="IPR000873">
    <property type="entry name" value="AMP-dep_synth/lig_dom"/>
</dbReference>
<dbReference type="NCBIfam" id="NF003417">
    <property type="entry name" value="PRK04813.1"/>
    <property type="match status" value="2"/>
</dbReference>
<dbReference type="SMART" id="SM00823">
    <property type="entry name" value="PKS_PP"/>
    <property type="match status" value="1"/>
</dbReference>
<dbReference type="SUPFAM" id="SSF52777">
    <property type="entry name" value="CoA-dependent acyltransferases"/>
    <property type="match status" value="4"/>
</dbReference>
<dbReference type="InterPro" id="IPR020806">
    <property type="entry name" value="PKS_PP-bd"/>
</dbReference>
<dbReference type="InterPro" id="IPR025110">
    <property type="entry name" value="AMP-bd_C"/>
</dbReference>
<evidence type="ECO:0000259" key="4">
    <source>
        <dbReference type="PROSITE" id="PS50075"/>
    </source>
</evidence>
<dbReference type="RefSeq" id="WP_381350229.1">
    <property type="nucleotide sequence ID" value="NZ_JBHMCY010000091.1"/>
</dbReference>
<evidence type="ECO:0000256" key="3">
    <source>
        <dbReference type="ARBA" id="ARBA00022553"/>
    </source>
</evidence>
<dbReference type="InterPro" id="IPR001242">
    <property type="entry name" value="Condensation_dom"/>
</dbReference>
<keyword evidence="3" id="KW-0597">Phosphoprotein</keyword>
<comment type="caution">
    <text evidence="5">The sequence shown here is derived from an EMBL/GenBank/DDBJ whole genome shotgun (WGS) entry which is preliminary data.</text>
</comment>
<dbReference type="Gene3D" id="3.30.559.30">
    <property type="entry name" value="Nonribosomal peptide synthetase, condensation domain"/>
    <property type="match status" value="2"/>
</dbReference>
<dbReference type="InterPro" id="IPR045851">
    <property type="entry name" value="AMP-bd_C_sf"/>
</dbReference>
<feature type="domain" description="Carrier" evidence="4">
    <location>
        <begin position="2008"/>
        <end position="2083"/>
    </location>
</feature>
<dbReference type="PROSITE" id="PS50075">
    <property type="entry name" value="CARRIER"/>
    <property type="match status" value="2"/>
</dbReference>
<dbReference type="SUPFAM" id="SSF56801">
    <property type="entry name" value="Acetyl-CoA synthetase-like"/>
    <property type="match status" value="2"/>
</dbReference>
<dbReference type="SUPFAM" id="SSF53474">
    <property type="entry name" value="alpha/beta-Hydrolases"/>
    <property type="match status" value="1"/>
</dbReference>
<dbReference type="SUPFAM" id="SSF47336">
    <property type="entry name" value="ACP-like"/>
    <property type="match status" value="2"/>
</dbReference>
<dbReference type="Gene3D" id="1.10.1200.10">
    <property type="entry name" value="ACP-like"/>
    <property type="match status" value="2"/>
</dbReference>
<protein>
    <submittedName>
        <fullName evidence="5">Amino acid adenylation domain-containing protein</fullName>
    </submittedName>
</protein>
<gene>
    <name evidence="5" type="ORF">ACFF45_31555</name>
</gene>
<feature type="domain" description="Carrier" evidence="4">
    <location>
        <begin position="949"/>
        <end position="1023"/>
    </location>
</feature>
<dbReference type="Gene3D" id="3.30.300.30">
    <property type="match status" value="2"/>
</dbReference>
<dbReference type="PROSITE" id="PS00455">
    <property type="entry name" value="AMP_BINDING"/>
    <property type="match status" value="2"/>
</dbReference>
<dbReference type="InterPro" id="IPR023213">
    <property type="entry name" value="CAT-like_dom_sf"/>
</dbReference>
<dbReference type="PANTHER" id="PTHR45527">
    <property type="entry name" value="NONRIBOSOMAL PEPTIDE SYNTHETASE"/>
    <property type="match status" value="1"/>
</dbReference>
<name>A0ABV5N9X6_9ACTN</name>
<comment type="cofactor">
    <cofactor evidence="1">
        <name>pantetheine 4'-phosphate</name>
        <dbReference type="ChEBI" id="CHEBI:47942"/>
    </cofactor>
</comment>
<dbReference type="PANTHER" id="PTHR45527:SF14">
    <property type="entry name" value="PLIPASTATIN SYNTHASE SUBUNIT B"/>
    <property type="match status" value="1"/>
</dbReference>
<dbReference type="Gene3D" id="3.40.50.1820">
    <property type="entry name" value="alpha/beta hydrolase"/>
    <property type="match status" value="1"/>
</dbReference>
<evidence type="ECO:0000256" key="1">
    <source>
        <dbReference type="ARBA" id="ARBA00001957"/>
    </source>
</evidence>
<accession>A0ABV5N9X6</accession>
<dbReference type="InterPro" id="IPR009081">
    <property type="entry name" value="PP-bd_ACP"/>
</dbReference>
<keyword evidence="6" id="KW-1185">Reference proteome</keyword>
<dbReference type="Pfam" id="PF00975">
    <property type="entry name" value="Thioesterase"/>
    <property type="match status" value="1"/>
</dbReference>
<dbReference type="InterPro" id="IPR042099">
    <property type="entry name" value="ANL_N_sf"/>
</dbReference>
<keyword evidence="2" id="KW-0596">Phosphopantetheine</keyword>
<dbReference type="EMBL" id="JBHMCY010000091">
    <property type="protein sequence ID" value="MFB9467103.1"/>
    <property type="molecule type" value="Genomic_DNA"/>
</dbReference>
<dbReference type="InterPro" id="IPR020845">
    <property type="entry name" value="AMP-binding_CS"/>
</dbReference>
<dbReference type="InterPro" id="IPR020459">
    <property type="entry name" value="AMP-binding"/>
</dbReference>
<dbReference type="CDD" id="cd05930">
    <property type="entry name" value="A_NRPS"/>
    <property type="match status" value="1"/>
</dbReference>
<proteinExistence type="predicted"/>
<dbReference type="InterPro" id="IPR029058">
    <property type="entry name" value="AB_hydrolase_fold"/>
</dbReference>
<dbReference type="InterPro" id="IPR001031">
    <property type="entry name" value="Thioesterase"/>
</dbReference>
<dbReference type="Pfam" id="PF00550">
    <property type="entry name" value="PP-binding"/>
    <property type="match status" value="2"/>
</dbReference>
<sequence>MTAYQRDIWVAHEVFPSSPQFTIHLSQRFVGNIDHERLLAALRRAVRANDAFRLRFEERDGTPFQRTDGSPPEVRVVDFSGDADPRAGCEAWIAAESQRPFDLHDGPPSRPALLKEGATAVRVFLSAHHLITDAWGLHLFFDQVRREYAGLPVAGPPSFADCVADERRYRSSAQHAEDREFFRRTLDAVEPALFPRRAPAGARRSARHSFTLPGELTERVRERGETPFAFLAAAFAVYLSRVHGARTVVLGAPLFNRRGKDERRAVGQFANTLPLVVEVGADTPWRELVAAVQRDTRELQRHERLAFGDLLGDRPGHARQVFDVTLSYVQWPQGRPLPGLRVESSGATKAHDQDALAVVVNEQGDTGEVVVDLDYATDVFDADFPVEALARHVRTLLLGALEDPDRAVAAVPMLDDPERAAMVHAVNATDRPFPDDRTLHALFADQAARTPGRTALAEAATGIRLDYLDLDARAERLAAVLRADGVAPGDRVAVLLPRSRHTVVAVLAVLKAGAAYVPVEAGYPAERIAYVLRDSGARTVLTGPGTPPLDVPAGVVVRRVDEEPAPAGPPPSPSAPAGPDDLAYVIYTSGSTGRPKGVMVEHRAVVNRLTWMQRRYPVGADDVILHKTPIAFDVSVWELFWWGIAGARVALLPPGAEKDPRELLRTIAAERVTVLHFVPSMFGAFLALLDAEPESRRQAASLRRVFCSGEALPPEQVATFHRIFGADGPKLTNLYGPTEATVDVSYHDCPHGAPVDRVPIGRPIDNLRLYVLDRFGDPQPAGAAGELCIAGVGLARGYLGRPELTAERFTHDPFVPGERMYRTGDLARRLADGALEFLGRIDRQVKVRGNRVELEEIEHRLSRLPSVRAAAVTDRPSPGGGVQLVGYYVADAPIEDAEIRARLGAALPEFMVPAHFVRVDRVPLTPNGKLDRAALPAPVPDGGPAAHAAPTTDVERALAEAWAEVLGVERVGVHDEWFARGGDSLLLLRVRAAAERRGLGLTLADMVRHTTVATQAPYATAGRADALPEPFELVTGADRARLSDEGLVDAFPVTRLQLGMIYHSREQAGSPLYHDVFHYAFALDAADWDEAAFRASFDRLVARHASLRSAFDLTGCSEPLQTVRAEATGGLRIVHVTDADADPVIAACVAERRVHRYDFERPPLYEFRTHVRPGRLDLVLSFHHAILDGWSVAVLVRELFQDYLHGLDAGLAPVDDTPLPSFAAYVRSERARLESAADRSYWQRLLTGAEPVRLDPYVPHEPPRKPEVIVRHVELPGELTRALEDFTRRHAVPMRLLMFTAHCLTLRLLTGSPDVTTGLVTHGRPEVAGADGMTGLFLNTMPFRLEKLERTDGSWLDVVRAVVQQEQESFPHSAYPLSAIQTDLGGPVTETAFNFVRLHTLEAVLGHGKLSLIDLATYEETTLALLANAIVDPRDGRTLRLRFDCDGRSFSPGQADRLAAVFQQILGRMVEQPDEIVDFTFLTDPLPAPAVLPDPVDVLTLVDEQIRLRTDAAAVTFGPVTWTYERLGRAADRVAAELVGLGVPVGAPVGIAMDRSPETVAVVLGVLRAGAVCLPLDVSYPAERLARMIERARPFRVVAHTRHAGLVPDPALLLPAESLALTGPGDDGPTAGAHRRVGLDDLALLLFTSGSSGEPKGVELPHRLWANYVRWQLDAATAAAGDRTLQFAPLSFDVSFQEIFSTLAGGGTLVLVSEQDRRDPSALLRLLEEQRVRRAFLPFVALQQLADASGELGLRPSHLSVLVSSGEQLRVTDEIRRFCSALPGTVLENQYGPTETNLASSFVMTGDPAGFPALPPIGRPIGGAEMYVLDERLRPVPPGVRGEILLGGACLGRGYLGRPDLTAERFVTAPWGARLYRTGDLGRTLPGGDVVWLGRADDQVKVRGFRVEPAEVELAIRALDQPGIEEAAVVARRRDSGDSSLAAFLVGTPGTVDLAEVRSRLRATLPDHMVPSHFAWLPALPLTPSGKRDDAALRRRPLQSAPAAGRTAPRDAHERAVADILGELLGIPAPGVDDDFFELGGTSLTAMRLMVAVEKRFGARVPLAAFATAPTVAALAARLRSQDAVAAFDAVVPIRTEGSGRPLFLVHPLGGNVLCYVRLARHLPDDQPVYALQAAGTEPGTEPVETMSGIARSYIEAIRRVQPEGPYRLAGWSFGGFVAFEMAWQLHASAQGQVEQLVLLDSIAPDPGERPEVADRAMLEWFFWELIWVDRGGDAPVEPLPGTLHSDEDRLDFIADRAAAAGILAPATARSAVRRLFRVYKANWAALRDYQPGPLPVDVTLVKATGELPDALKPMHGAARTLHRDPLNGWSTLTSGQVRLIEVPGDHLRLLDEPYVQQVSRALTEERLPK</sequence>
<reference evidence="5 6" key="1">
    <citation type="submission" date="2024-09" db="EMBL/GenBank/DDBJ databases">
        <authorList>
            <person name="Sun Q."/>
            <person name="Mori K."/>
        </authorList>
    </citation>
    <scope>NUCLEOTIDE SEQUENCE [LARGE SCALE GENOMIC DNA]</scope>
    <source>
        <strain evidence="5 6">JCM 6917</strain>
    </source>
</reference>
<evidence type="ECO:0000313" key="5">
    <source>
        <dbReference type="EMBL" id="MFB9467103.1"/>
    </source>
</evidence>
<dbReference type="Gene3D" id="3.40.50.12780">
    <property type="entry name" value="N-terminal domain of ligase-like"/>
    <property type="match status" value="2"/>
</dbReference>
<dbReference type="Pfam" id="PF13193">
    <property type="entry name" value="AMP-binding_C"/>
    <property type="match status" value="2"/>
</dbReference>
<dbReference type="Pfam" id="PF00501">
    <property type="entry name" value="AMP-binding"/>
    <property type="match status" value="2"/>
</dbReference>